<proteinExistence type="predicted"/>
<evidence type="ECO:0008006" key="3">
    <source>
        <dbReference type="Google" id="ProtNLM"/>
    </source>
</evidence>
<evidence type="ECO:0000313" key="2">
    <source>
        <dbReference type="Proteomes" id="UP000008237"/>
    </source>
</evidence>
<name>E2BEU8_HARSA</name>
<dbReference type="AlphaFoldDB" id="E2BEU8"/>
<reference evidence="1 2" key="1">
    <citation type="journal article" date="2010" name="Science">
        <title>Genomic comparison of the ants Camponotus floridanus and Harpegnathos saltator.</title>
        <authorList>
            <person name="Bonasio R."/>
            <person name="Zhang G."/>
            <person name="Ye C."/>
            <person name="Mutti N.S."/>
            <person name="Fang X."/>
            <person name="Qin N."/>
            <person name="Donahue G."/>
            <person name="Yang P."/>
            <person name="Li Q."/>
            <person name="Li C."/>
            <person name="Zhang P."/>
            <person name="Huang Z."/>
            <person name="Berger S.L."/>
            <person name="Reinberg D."/>
            <person name="Wang J."/>
            <person name="Liebig J."/>
        </authorList>
    </citation>
    <scope>NUCLEOTIDE SEQUENCE [LARGE SCALE GENOMIC DNA]</scope>
    <source>
        <strain evidence="1 2">R22 G/1</strain>
    </source>
</reference>
<keyword evidence="2" id="KW-1185">Reference proteome</keyword>
<dbReference type="InParanoid" id="E2BEU8"/>
<feature type="non-terminal residue" evidence="1">
    <location>
        <position position="1"/>
    </location>
</feature>
<gene>
    <name evidence="1" type="ORF">EAI_04121</name>
</gene>
<dbReference type="OrthoDB" id="6581538at2759"/>
<feature type="non-terminal residue" evidence="1">
    <location>
        <position position="114"/>
    </location>
</feature>
<dbReference type="Proteomes" id="UP000008237">
    <property type="component" value="Unassembled WGS sequence"/>
</dbReference>
<sequence length="114" mass="13243">TTSRFIHAVINAINLRLLRKWIKFLITEEDRQQAHTIFAVAAQPFDGAIGAIDCTFINILAPREHKEAFINHRGNHSLNVQAVSTNAYPIRRAMKFHYNRGERRTWIIGESYWP</sequence>
<dbReference type="EMBL" id="GL447862">
    <property type="protein sequence ID" value="EFN85785.1"/>
    <property type="molecule type" value="Genomic_DNA"/>
</dbReference>
<protein>
    <recommendedName>
        <fullName evidence="3">Nuclease HARBI1</fullName>
    </recommendedName>
</protein>
<accession>E2BEU8</accession>
<organism evidence="2">
    <name type="scientific">Harpegnathos saltator</name>
    <name type="common">Jerdon's jumping ant</name>
    <dbReference type="NCBI Taxonomy" id="610380"/>
    <lineage>
        <taxon>Eukaryota</taxon>
        <taxon>Metazoa</taxon>
        <taxon>Ecdysozoa</taxon>
        <taxon>Arthropoda</taxon>
        <taxon>Hexapoda</taxon>
        <taxon>Insecta</taxon>
        <taxon>Pterygota</taxon>
        <taxon>Neoptera</taxon>
        <taxon>Endopterygota</taxon>
        <taxon>Hymenoptera</taxon>
        <taxon>Apocrita</taxon>
        <taxon>Aculeata</taxon>
        <taxon>Formicoidea</taxon>
        <taxon>Formicidae</taxon>
        <taxon>Ponerinae</taxon>
        <taxon>Ponerini</taxon>
        <taxon>Harpegnathos</taxon>
    </lineage>
</organism>
<dbReference type="OMA" id="EAFINHR"/>
<evidence type="ECO:0000313" key="1">
    <source>
        <dbReference type="EMBL" id="EFN85785.1"/>
    </source>
</evidence>